<dbReference type="eggNOG" id="arCOG03278">
    <property type="taxonomic scope" value="Archaea"/>
</dbReference>
<dbReference type="InterPro" id="IPR011330">
    <property type="entry name" value="Glyco_hydro/deAcase_b/a-brl"/>
</dbReference>
<keyword evidence="4" id="KW-0326">Glycosidase</keyword>
<proteinExistence type="inferred from homology"/>
<dbReference type="CAZy" id="GH57">
    <property type="family name" value="Glycoside Hydrolase Family 57"/>
</dbReference>
<gene>
    <name evidence="4" type="ordered locus">Cmaq_0171</name>
</gene>
<comment type="similarity">
    <text evidence="1">Belongs to the glycosyl hydrolase 57 family.</text>
</comment>
<keyword evidence="4" id="KW-0378">Hydrolase</keyword>
<reference evidence="4 5" key="1">
    <citation type="submission" date="2007-10" db="EMBL/GenBank/DDBJ databases">
        <title>Complete sequence of Caldivirga maquilingensis IC-167.</title>
        <authorList>
            <consortium name="US DOE Joint Genome Institute"/>
            <person name="Copeland A."/>
            <person name="Lucas S."/>
            <person name="Lapidus A."/>
            <person name="Barry K."/>
            <person name="Glavina del Rio T."/>
            <person name="Dalin E."/>
            <person name="Tice H."/>
            <person name="Pitluck S."/>
            <person name="Saunders E."/>
            <person name="Brettin T."/>
            <person name="Bruce D."/>
            <person name="Detter J.C."/>
            <person name="Han C."/>
            <person name="Schmutz J."/>
            <person name="Larimer F."/>
            <person name="Land M."/>
            <person name="Hauser L."/>
            <person name="Kyrpides N."/>
            <person name="Ivanova N."/>
            <person name="Biddle J.F."/>
            <person name="Zhang Z."/>
            <person name="Fitz-Gibbon S.T."/>
            <person name="Lowe T.M."/>
            <person name="Saltikov C."/>
            <person name="House C.H."/>
            <person name="Richardson P."/>
        </authorList>
    </citation>
    <scope>NUCLEOTIDE SEQUENCE [LARGE SCALE GENOMIC DNA]</scope>
    <source>
        <strain evidence="5">ATCC 700844 / DSM 13496 / JCM 10307 / IC-167</strain>
    </source>
</reference>
<dbReference type="GO" id="GO:0005975">
    <property type="term" value="P:carbohydrate metabolic process"/>
    <property type="evidence" value="ECO:0007669"/>
    <property type="project" value="InterPro"/>
</dbReference>
<name>A8MA88_CALMQ</name>
<dbReference type="EC" id="3.2.1.1" evidence="4"/>
<dbReference type="AlphaFoldDB" id="A8MA88"/>
<dbReference type="Gene3D" id="3.20.110.20">
    <property type="match status" value="1"/>
</dbReference>
<dbReference type="PANTHER" id="PTHR36306">
    <property type="entry name" value="ALPHA-AMYLASE-RELATED-RELATED"/>
    <property type="match status" value="1"/>
</dbReference>
<keyword evidence="5" id="KW-1185">Reference proteome</keyword>
<protein>
    <submittedName>
        <fullName evidence="4">Alpha-amylase</fullName>
        <ecNumber evidence="4">3.2.1.1</ecNumber>
    </submittedName>
</protein>
<dbReference type="GeneID" id="5709029"/>
<evidence type="ECO:0000256" key="2">
    <source>
        <dbReference type="ARBA" id="ARBA00023277"/>
    </source>
</evidence>
<dbReference type="SUPFAM" id="SSF88713">
    <property type="entry name" value="Glycoside hydrolase/deacetylase"/>
    <property type="match status" value="1"/>
</dbReference>
<dbReference type="Pfam" id="PF03065">
    <property type="entry name" value="Glyco_hydro_57"/>
    <property type="match status" value="1"/>
</dbReference>
<sequence>MVKNIVFFMEMHQPRRLNRLLHYQSSMEPLDLLFDDELDKLILSRIAARSYSKVLDIIKEANREYGYRFAISITGVLVEQLRKWAPEVLGKLINLINDDAAEPVAETYYHSLAYLIDEAEFREQVMMHVNLIEKLTGKRPVTVQNTEFMYSDDVGRVFSEMGFKVALTEGVERVLGFRQPTYLYKSPSGLLLLLRHYRLSDDVGFRFTNKSWDQYPLTADKYVAWLRATWGDLVMIGLDMETFGEHMPEESGIFEFLRWMFRHAYESGIRFIAPSEVKGYVSSSYELNVNEVISWADAEKDTSAWIGNEMQWTSFNQVAMLHGLVKELGDEYLRNYVRLLMVSDHFYYMSTKHGAPQDVHNYFNPYYSPYRAFTLHQSAVHRVLSYMARTHGNASVIRHLARIKLPSELATWVRGESFSKAQCTNAQYTARLMTINHPKLTEACSKSS</sequence>
<dbReference type="KEGG" id="cma:Cmaq_0171"/>
<evidence type="ECO:0000256" key="1">
    <source>
        <dbReference type="ARBA" id="ARBA00006821"/>
    </source>
</evidence>
<dbReference type="RefSeq" id="WP_012185240.1">
    <property type="nucleotide sequence ID" value="NC_009954.1"/>
</dbReference>
<dbReference type="OrthoDB" id="64936at2157"/>
<accession>A8MA88</accession>
<evidence type="ECO:0000259" key="3">
    <source>
        <dbReference type="Pfam" id="PF03065"/>
    </source>
</evidence>
<feature type="domain" description="Glycoside hydrolase family 57 N-terminal" evidence="3">
    <location>
        <begin position="6"/>
        <end position="278"/>
    </location>
</feature>
<dbReference type="GO" id="GO:0004556">
    <property type="term" value="F:alpha-amylase activity"/>
    <property type="evidence" value="ECO:0007669"/>
    <property type="project" value="UniProtKB-EC"/>
</dbReference>
<evidence type="ECO:0000313" key="5">
    <source>
        <dbReference type="Proteomes" id="UP000001137"/>
    </source>
</evidence>
<dbReference type="InterPro" id="IPR004300">
    <property type="entry name" value="Glyco_hydro_57_N"/>
</dbReference>
<dbReference type="HOGENOM" id="CLU_033691_0_0_2"/>
<keyword evidence="2" id="KW-0119">Carbohydrate metabolism</keyword>
<dbReference type="PANTHER" id="PTHR36306:SF1">
    <property type="entry name" value="ALPHA-AMYLASE-RELATED"/>
    <property type="match status" value="1"/>
</dbReference>
<dbReference type="EMBL" id="CP000852">
    <property type="protein sequence ID" value="ABW01020.1"/>
    <property type="molecule type" value="Genomic_DNA"/>
</dbReference>
<dbReference type="STRING" id="397948.Cmaq_0171"/>
<dbReference type="CDD" id="cd10795">
    <property type="entry name" value="GH57N_MJA1_like"/>
    <property type="match status" value="1"/>
</dbReference>
<dbReference type="Proteomes" id="UP000001137">
    <property type="component" value="Chromosome"/>
</dbReference>
<dbReference type="InterPro" id="IPR052046">
    <property type="entry name" value="GH57_Enzymes"/>
</dbReference>
<organism evidence="4 5">
    <name type="scientific">Caldivirga maquilingensis (strain ATCC 700844 / DSM 13496 / JCM 10307 / IC-167)</name>
    <dbReference type="NCBI Taxonomy" id="397948"/>
    <lineage>
        <taxon>Archaea</taxon>
        <taxon>Thermoproteota</taxon>
        <taxon>Thermoprotei</taxon>
        <taxon>Thermoproteales</taxon>
        <taxon>Thermoproteaceae</taxon>
        <taxon>Caldivirga</taxon>
    </lineage>
</organism>
<evidence type="ECO:0000313" key="4">
    <source>
        <dbReference type="EMBL" id="ABW01020.1"/>
    </source>
</evidence>